<organism evidence="2 3">
    <name type="scientific">Thalictrum thalictroides</name>
    <name type="common">Rue-anemone</name>
    <name type="synonym">Anemone thalictroides</name>
    <dbReference type="NCBI Taxonomy" id="46969"/>
    <lineage>
        <taxon>Eukaryota</taxon>
        <taxon>Viridiplantae</taxon>
        <taxon>Streptophyta</taxon>
        <taxon>Embryophyta</taxon>
        <taxon>Tracheophyta</taxon>
        <taxon>Spermatophyta</taxon>
        <taxon>Magnoliopsida</taxon>
        <taxon>Ranunculales</taxon>
        <taxon>Ranunculaceae</taxon>
        <taxon>Thalictroideae</taxon>
        <taxon>Thalictrum</taxon>
    </lineage>
</organism>
<gene>
    <name evidence="2" type="ORF">FRX31_002549</name>
</gene>
<keyword evidence="3" id="KW-1185">Reference proteome</keyword>
<protein>
    <submittedName>
        <fullName evidence="2">Uncharacterized protein</fullName>
    </submittedName>
</protein>
<proteinExistence type="predicted"/>
<dbReference type="AlphaFoldDB" id="A0A7J6XE75"/>
<evidence type="ECO:0000313" key="3">
    <source>
        <dbReference type="Proteomes" id="UP000554482"/>
    </source>
</evidence>
<evidence type="ECO:0000256" key="1">
    <source>
        <dbReference type="SAM" id="MobiDB-lite"/>
    </source>
</evidence>
<feature type="compositionally biased region" description="Polar residues" evidence="1">
    <location>
        <begin position="49"/>
        <end position="68"/>
    </location>
</feature>
<feature type="compositionally biased region" description="Low complexity" evidence="1">
    <location>
        <begin position="79"/>
        <end position="88"/>
    </location>
</feature>
<dbReference type="EMBL" id="JABWDY010000859">
    <property type="protein sequence ID" value="KAF5207859.1"/>
    <property type="molecule type" value="Genomic_DNA"/>
</dbReference>
<dbReference type="Proteomes" id="UP000554482">
    <property type="component" value="Unassembled WGS sequence"/>
</dbReference>
<accession>A0A7J6XE75</accession>
<evidence type="ECO:0000313" key="2">
    <source>
        <dbReference type="EMBL" id="KAF5207859.1"/>
    </source>
</evidence>
<name>A0A7J6XE75_THATH</name>
<reference evidence="2 3" key="1">
    <citation type="submission" date="2020-06" db="EMBL/GenBank/DDBJ databases">
        <title>Transcriptomic and genomic resources for Thalictrum thalictroides and T. hernandezii: Facilitating candidate gene discovery in an emerging model plant lineage.</title>
        <authorList>
            <person name="Arias T."/>
            <person name="Riano-Pachon D.M."/>
            <person name="Di Stilio V.S."/>
        </authorList>
    </citation>
    <scope>NUCLEOTIDE SEQUENCE [LARGE SCALE GENOMIC DNA]</scope>
    <source>
        <strain evidence="3">cv. WT478/WT964</strain>
        <tissue evidence="2">Leaves</tissue>
    </source>
</reference>
<feature type="region of interest" description="Disordered" evidence="1">
    <location>
        <begin position="18"/>
        <end position="88"/>
    </location>
</feature>
<comment type="caution">
    <text evidence="2">The sequence shown here is derived from an EMBL/GenBank/DDBJ whole genome shotgun (WGS) entry which is preliminary data.</text>
</comment>
<sequence>MNKVKSITKNEVVLDLKEHNKNSLHRRQQNRGPAVTTRATDEVIEDLSPQRSPGTLASSNPGPRSSISPPVLSGPRNPNPFMVSFSSPPVYVVPNSQSKLLS</sequence>